<dbReference type="STRING" id="546871.SAMN04488543_0075"/>
<evidence type="ECO:0000313" key="2">
    <source>
        <dbReference type="EMBL" id="SDR69444.1"/>
    </source>
</evidence>
<feature type="region of interest" description="Disordered" evidence="1">
    <location>
        <begin position="30"/>
        <end position="53"/>
    </location>
</feature>
<dbReference type="EMBL" id="LT629749">
    <property type="protein sequence ID" value="SDR69444.1"/>
    <property type="molecule type" value="Genomic_DNA"/>
</dbReference>
<evidence type="ECO:0000313" key="3">
    <source>
        <dbReference type="Proteomes" id="UP000199092"/>
    </source>
</evidence>
<gene>
    <name evidence="2" type="ORF">SAMN04488543_0075</name>
</gene>
<dbReference type="RefSeq" id="WP_091408555.1">
    <property type="nucleotide sequence ID" value="NZ_LT629749.1"/>
</dbReference>
<organism evidence="2 3">
    <name type="scientific">Friedmanniella luteola</name>
    <dbReference type="NCBI Taxonomy" id="546871"/>
    <lineage>
        <taxon>Bacteria</taxon>
        <taxon>Bacillati</taxon>
        <taxon>Actinomycetota</taxon>
        <taxon>Actinomycetes</taxon>
        <taxon>Propionibacteriales</taxon>
        <taxon>Nocardioidaceae</taxon>
        <taxon>Friedmanniella</taxon>
    </lineage>
</organism>
<keyword evidence="3" id="KW-1185">Reference proteome</keyword>
<dbReference type="Proteomes" id="UP000199092">
    <property type="component" value="Chromosome I"/>
</dbReference>
<reference evidence="2 3" key="1">
    <citation type="submission" date="2016-10" db="EMBL/GenBank/DDBJ databases">
        <authorList>
            <person name="de Groot N.N."/>
        </authorList>
    </citation>
    <scope>NUCLEOTIDE SEQUENCE [LARGE SCALE GENOMIC DNA]</scope>
    <source>
        <strain evidence="2 3">DSM 21741</strain>
    </source>
</reference>
<dbReference type="AlphaFoldDB" id="A0A1H1L4D1"/>
<proteinExistence type="predicted"/>
<name>A0A1H1L4D1_9ACTN</name>
<accession>A0A1H1L4D1</accession>
<protein>
    <submittedName>
        <fullName evidence="2">Uncharacterized protein</fullName>
    </submittedName>
</protein>
<sequence length="100" mass="10815">MVIVALVLVVSTVALAAGVLWSTLFAGPPRGPGFPSGQGGRDARLEPLPAEPYAGHRWSERRPRLELTESGIRRTGHQVRFCLDCPAEKSDELPRREAAG</sequence>
<evidence type="ECO:0000256" key="1">
    <source>
        <dbReference type="SAM" id="MobiDB-lite"/>
    </source>
</evidence>